<dbReference type="GO" id="GO:0048038">
    <property type="term" value="F:quinone binding"/>
    <property type="evidence" value="ECO:0007669"/>
    <property type="project" value="UniProtKB-UniRule"/>
</dbReference>
<feature type="transmembrane region" description="Helical" evidence="2">
    <location>
        <begin position="55"/>
        <end position="80"/>
    </location>
</feature>
<keyword evidence="2" id="KW-1003">Cell membrane</keyword>
<feature type="transmembrane region" description="Helical" evidence="2">
    <location>
        <begin position="6"/>
        <end position="24"/>
    </location>
</feature>
<dbReference type="AlphaFoldDB" id="A0A376J559"/>
<comment type="subcellular location">
    <subcellularLocation>
        <location evidence="2">Cell membrane</location>
        <topology evidence="2">Multi-pass membrane protein</topology>
    </subcellularLocation>
</comment>
<reference evidence="3 4" key="1">
    <citation type="submission" date="2018-06" db="EMBL/GenBank/DDBJ databases">
        <authorList>
            <consortium name="Pathogen Informatics"/>
            <person name="Doyle S."/>
        </authorList>
    </citation>
    <scope>NUCLEOTIDE SEQUENCE [LARGE SCALE GENOMIC DNA]</scope>
    <source>
        <strain evidence="3 4">NCTC13456</strain>
    </source>
</reference>
<evidence type="ECO:0000313" key="4">
    <source>
        <dbReference type="Proteomes" id="UP000254737"/>
    </source>
</evidence>
<dbReference type="EC" id="7.1.1.-" evidence="2"/>
<evidence type="ECO:0000313" key="3">
    <source>
        <dbReference type="EMBL" id="STE54889.1"/>
    </source>
</evidence>
<accession>A0A376J559</accession>
<keyword evidence="2" id="KW-0472">Membrane</keyword>
<evidence type="ECO:0000256" key="1">
    <source>
        <dbReference type="ARBA" id="ARBA00005698"/>
    </source>
</evidence>
<dbReference type="Pfam" id="PF00499">
    <property type="entry name" value="Oxidored_q3"/>
    <property type="match status" value="1"/>
</dbReference>
<dbReference type="InterPro" id="IPR042106">
    <property type="entry name" value="Nuo/plastoQ_OxRdtase_6_NuoJ"/>
</dbReference>
<proteinExistence type="inferred from homology"/>
<dbReference type="InterPro" id="IPR001457">
    <property type="entry name" value="NADH_UbQ/plastoQ_OxRdtase_su6"/>
</dbReference>
<comment type="similarity">
    <text evidence="1 2">Belongs to the complex I subunit 6 family.</text>
</comment>
<keyword evidence="2" id="KW-0812">Transmembrane</keyword>
<dbReference type="PANTHER" id="PTHR33269">
    <property type="entry name" value="NADH-UBIQUINONE OXIDOREDUCTASE CHAIN 6"/>
    <property type="match status" value="1"/>
</dbReference>
<dbReference type="RefSeq" id="WP_115002291.1">
    <property type="nucleotide sequence ID" value="NZ_UFXS01000002.1"/>
</dbReference>
<dbReference type="GO" id="GO:0005886">
    <property type="term" value="C:plasma membrane"/>
    <property type="evidence" value="ECO:0007669"/>
    <property type="project" value="UniProtKB-SubCell"/>
</dbReference>
<sequence>MELPIILFYVLSSLTVLSALLMVFSKNPVHSILYLIVTFFCISGHYVLLNAQFLAIVNVIVYAGAIMVLFLFVVMLMNLNSEKKSFGRPAKILAASLISLLFVALTIGIFSQNQTSANTAVEMGTGDLGLIHNLGSLLYSEYVLPFELSSILFISAMIGAVMLSKKDEELLD</sequence>
<name>A0A376J559_9FLAO</name>
<keyword evidence="2" id="KW-0874">Quinone</keyword>
<protein>
    <recommendedName>
        <fullName evidence="2">NADH-quinone oxidoreductase subunit J</fullName>
        <ecNumber evidence="2">7.1.1.-</ecNumber>
    </recommendedName>
</protein>
<evidence type="ECO:0000256" key="2">
    <source>
        <dbReference type="RuleBase" id="RU004429"/>
    </source>
</evidence>
<dbReference type="GO" id="GO:0016491">
    <property type="term" value="F:oxidoreductase activity"/>
    <property type="evidence" value="ECO:0007669"/>
    <property type="project" value="UniProtKB-KW"/>
</dbReference>
<dbReference type="GO" id="GO:0008137">
    <property type="term" value="F:NADH dehydrogenase (ubiquinone) activity"/>
    <property type="evidence" value="ECO:0007669"/>
    <property type="project" value="UniProtKB-UniRule"/>
</dbReference>
<dbReference type="STRING" id="343874.GCA_000805695_03341"/>
<comment type="function">
    <text evidence="2">NDH-1 shuttles electrons from NADH, via FMN and iron-sulfur (Fe-S) centers, to quinones in the respiratory chain. Couples the redox reaction to proton translocation (for every two electrons transferred, four hydrogen ions are translocated across the cytoplasmic membrane), and thus conserves the redox energy in a proton gradient.</text>
</comment>
<feature type="transmembrane region" description="Helical" evidence="2">
    <location>
        <begin position="142"/>
        <end position="163"/>
    </location>
</feature>
<feature type="transmembrane region" description="Helical" evidence="2">
    <location>
        <begin position="31"/>
        <end position="49"/>
    </location>
</feature>
<keyword evidence="2" id="KW-1133">Transmembrane helix</keyword>
<dbReference type="Gene3D" id="1.20.120.1200">
    <property type="entry name" value="NADH-ubiquinone/plastoquinone oxidoreductase chain 6, subunit NuoJ"/>
    <property type="match status" value="1"/>
</dbReference>
<keyword evidence="2" id="KW-0520">NAD</keyword>
<feature type="transmembrane region" description="Helical" evidence="2">
    <location>
        <begin position="92"/>
        <end position="110"/>
    </location>
</feature>
<comment type="catalytic activity">
    <reaction evidence="2">
        <text>a quinone + NADH + 5 H(+)(in) = a quinol + NAD(+) + 4 H(+)(out)</text>
        <dbReference type="Rhea" id="RHEA:57888"/>
        <dbReference type="ChEBI" id="CHEBI:15378"/>
        <dbReference type="ChEBI" id="CHEBI:24646"/>
        <dbReference type="ChEBI" id="CHEBI:57540"/>
        <dbReference type="ChEBI" id="CHEBI:57945"/>
        <dbReference type="ChEBI" id="CHEBI:132124"/>
    </reaction>
</comment>
<keyword evidence="3" id="KW-0560">Oxidoreductase</keyword>
<gene>
    <name evidence="3" type="primary">nuoJ</name>
    <name evidence="3" type="ORF">NCTC13456_03558</name>
</gene>
<dbReference type="PANTHER" id="PTHR33269:SF17">
    <property type="entry name" value="NADH-UBIQUINONE OXIDOREDUCTASE CHAIN 6"/>
    <property type="match status" value="1"/>
</dbReference>
<dbReference type="Proteomes" id="UP000254737">
    <property type="component" value="Unassembled WGS sequence"/>
</dbReference>
<organism evidence="3 4">
    <name type="scientific">Empedobacter falsenii</name>
    <dbReference type="NCBI Taxonomy" id="343874"/>
    <lineage>
        <taxon>Bacteria</taxon>
        <taxon>Pseudomonadati</taxon>
        <taxon>Bacteroidota</taxon>
        <taxon>Flavobacteriia</taxon>
        <taxon>Flavobacteriales</taxon>
        <taxon>Weeksellaceae</taxon>
        <taxon>Empedobacter</taxon>
    </lineage>
</organism>
<dbReference type="EMBL" id="UFXS01000002">
    <property type="protein sequence ID" value="STE54889.1"/>
    <property type="molecule type" value="Genomic_DNA"/>
</dbReference>